<name>A0A0A1SUE2_9HYPO</name>
<accession>A0A0A1SUE2</accession>
<evidence type="ECO:0000313" key="2">
    <source>
        <dbReference type="EMBL" id="CEJ81846.1"/>
    </source>
</evidence>
<reference evidence="2 3" key="1">
    <citation type="journal article" date="2015" name="Genome Announc.">
        <title>Draft Genome Sequence and Gene Annotation of the Entomopathogenic Fungus Verticillium hemipterigenum.</title>
        <authorList>
            <person name="Horn F."/>
            <person name="Habel A."/>
            <person name="Scharf D.H."/>
            <person name="Dworschak J."/>
            <person name="Brakhage A.A."/>
            <person name="Guthke R."/>
            <person name="Hertweck C."/>
            <person name="Linde J."/>
        </authorList>
    </citation>
    <scope>NUCLEOTIDE SEQUENCE [LARGE SCALE GENOMIC DNA]</scope>
</reference>
<protein>
    <recommendedName>
        <fullName evidence="1">2EXR domain-containing protein</fullName>
    </recommendedName>
</protein>
<dbReference type="Pfam" id="PF20150">
    <property type="entry name" value="2EXR"/>
    <property type="match status" value="1"/>
</dbReference>
<evidence type="ECO:0000313" key="3">
    <source>
        <dbReference type="Proteomes" id="UP000039046"/>
    </source>
</evidence>
<organism evidence="2 3">
    <name type="scientific">[Torrubiella] hemipterigena</name>
    <dbReference type="NCBI Taxonomy" id="1531966"/>
    <lineage>
        <taxon>Eukaryota</taxon>
        <taxon>Fungi</taxon>
        <taxon>Dikarya</taxon>
        <taxon>Ascomycota</taxon>
        <taxon>Pezizomycotina</taxon>
        <taxon>Sordariomycetes</taxon>
        <taxon>Hypocreomycetidae</taxon>
        <taxon>Hypocreales</taxon>
        <taxon>Clavicipitaceae</taxon>
        <taxon>Clavicipitaceae incertae sedis</taxon>
        <taxon>'Torrubiella' clade</taxon>
    </lineage>
</organism>
<dbReference type="EMBL" id="CDHN01000001">
    <property type="protein sequence ID" value="CEJ81846.1"/>
    <property type="molecule type" value="Genomic_DNA"/>
</dbReference>
<dbReference type="OrthoDB" id="3546385at2759"/>
<dbReference type="Proteomes" id="UP000039046">
    <property type="component" value="Unassembled WGS sequence"/>
</dbReference>
<keyword evidence="3" id="KW-1185">Reference proteome</keyword>
<sequence length="298" mass="34856">MSTILFQHFSKLPLELQNQIWDESLPEKDAPAVFFYKPGCWEVHVPVAGDKRFDPDRPGRNWFVFFEDRLAHTHVCPALLRVNAEARRAALRWAHRLGYKLQWNNRNQPVITRPMDRETDTLYLPDEHKEEYFTVTEDLMDQTDSGHSYTNDVDDRPVAMSQGTISKDPLGLIRAFREWIHNTYLIHAVVGIPLPETDLVALDPGLDNVQLRRWELRDAQQPNTYGWNRSKACFLWEDLGHQTKRDNDRMSDVGEEDMREWAESAIDNEVDLFAAALDNYPVMTIHLARIQYIPPWDE</sequence>
<feature type="domain" description="2EXR" evidence="1">
    <location>
        <begin position="6"/>
        <end position="121"/>
    </location>
</feature>
<evidence type="ECO:0000259" key="1">
    <source>
        <dbReference type="Pfam" id="PF20150"/>
    </source>
</evidence>
<proteinExistence type="predicted"/>
<dbReference type="HOGENOM" id="CLU_934420_0_0_1"/>
<gene>
    <name evidence="2" type="ORF">VHEMI01955</name>
</gene>
<dbReference type="AlphaFoldDB" id="A0A0A1SUE2"/>
<dbReference type="InterPro" id="IPR045518">
    <property type="entry name" value="2EXR"/>
</dbReference>